<evidence type="ECO:0000256" key="8">
    <source>
        <dbReference type="PROSITE-ProRule" id="PRU01360"/>
    </source>
</evidence>
<dbReference type="GO" id="GO:0015344">
    <property type="term" value="F:siderophore uptake transmembrane transporter activity"/>
    <property type="evidence" value="ECO:0007669"/>
    <property type="project" value="TreeGrafter"/>
</dbReference>
<comment type="similarity">
    <text evidence="8">Belongs to the TonB-dependent receptor family.</text>
</comment>
<feature type="chain" id="PRO_5001904113" evidence="9">
    <location>
        <begin position="24"/>
        <end position="688"/>
    </location>
</feature>
<dbReference type="SUPFAM" id="SSF56935">
    <property type="entry name" value="Porins"/>
    <property type="match status" value="1"/>
</dbReference>
<dbReference type="InterPro" id="IPR039426">
    <property type="entry name" value="TonB-dep_rcpt-like"/>
</dbReference>
<organism evidence="11 12">
    <name type="scientific">Acetobacter tropicalis</name>
    <dbReference type="NCBI Taxonomy" id="104102"/>
    <lineage>
        <taxon>Bacteria</taxon>
        <taxon>Pseudomonadati</taxon>
        <taxon>Pseudomonadota</taxon>
        <taxon>Alphaproteobacteria</taxon>
        <taxon>Acetobacterales</taxon>
        <taxon>Acetobacteraceae</taxon>
        <taxon>Acetobacter</taxon>
    </lineage>
</organism>
<evidence type="ECO:0000256" key="3">
    <source>
        <dbReference type="ARBA" id="ARBA00022452"/>
    </source>
</evidence>
<evidence type="ECO:0000313" key="12">
    <source>
        <dbReference type="Proteomes" id="UP000029448"/>
    </source>
</evidence>
<evidence type="ECO:0000259" key="10">
    <source>
        <dbReference type="Pfam" id="PF07715"/>
    </source>
</evidence>
<dbReference type="InterPro" id="IPR036942">
    <property type="entry name" value="Beta-barrel_TonB_sf"/>
</dbReference>
<dbReference type="Gene3D" id="2.40.170.20">
    <property type="entry name" value="TonB-dependent receptor, beta-barrel domain"/>
    <property type="match status" value="1"/>
</dbReference>
<dbReference type="AlphaFoldDB" id="A0A094YN65"/>
<evidence type="ECO:0000256" key="4">
    <source>
        <dbReference type="ARBA" id="ARBA00022692"/>
    </source>
</evidence>
<dbReference type="Pfam" id="PF07715">
    <property type="entry name" value="Plug"/>
    <property type="match status" value="1"/>
</dbReference>
<sequence length="688" mass="77321">MPAPPFISLTFLVWFLTSGTLLAAENTAPSAMPAHVTKNKYGSKKKRLQHEHLTVVGHSLEDTLPEHLARSGVKVDVVRAQAIRNGNYVDVAQALSALAPSMSVALKNGPFDYADVSLMGSRTEDVLWLVDGVRINNRLYGSTPPLDTLPAAIVDRIEILDGGQSLFYGTQAVAGAVNIVTRPFSDHLTGQITASGDSNTGRHLDGYLANAIGKHRFVVYASGDGTDGYRAFRKQDYQPSATHRDRKYSVYTVGAKYNVDITSKLNLTATYQHTIANLDYARPYRVAKNTNDRVEDLATLKLDFHPLERLNFYVKGYYHNWDTHYDTIYNDLEHPGQRDVLYRNAYWGYEDYGVNVLGRAILHRGLEAWFGYDMQRYGGQDNVLRILPQTEMTNAGFAQLRMTPDLLPHAHIAAGFRYNSPTTGRSATIWNVVGRYDLPFNLYARGEVGTNFRLPTAEELFADDPQDERGNPNLKPERSLSANFSLGQRLQSGRFGIHWDLTGFVRRIDNLIDYTTFDEKTGQEVFGNENGTVHVNGVSISGGMEFNHSFSWDTAFTWNHARQNNGLQMVQIPRSLVKTSLDYHPKDLPFGLTATFVYTGSQYISVSGQRINYGNYPVLNVSGRYYIDKERRHTLNFSIQNLTGAEYGRPSRGCKDTSADGPYGCSLPYRYVSLGWPRTFQLAYTYRF</sequence>
<gene>
    <name evidence="11" type="ORF">AtDm6_2002</name>
</gene>
<dbReference type="GeneID" id="89477349"/>
<proteinExistence type="inferred from homology"/>
<evidence type="ECO:0000256" key="1">
    <source>
        <dbReference type="ARBA" id="ARBA00004571"/>
    </source>
</evidence>
<keyword evidence="7 8" id="KW-0998">Cell outer membrane</keyword>
<dbReference type="InterPro" id="IPR012910">
    <property type="entry name" value="Plug_dom"/>
</dbReference>
<evidence type="ECO:0000256" key="6">
    <source>
        <dbReference type="ARBA" id="ARBA00023136"/>
    </source>
</evidence>
<keyword evidence="3 8" id="KW-1134">Transmembrane beta strand</keyword>
<keyword evidence="4 8" id="KW-0812">Transmembrane</keyword>
<keyword evidence="6 8" id="KW-0472">Membrane</keyword>
<evidence type="ECO:0000256" key="7">
    <source>
        <dbReference type="ARBA" id="ARBA00023237"/>
    </source>
</evidence>
<accession>A0A094YN65</accession>
<dbReference type="PATRIC" id="fig|104102.7.peg.1978"/>
<dbReference type="PANTHER" id="PTHR30069">
    <property type="entry name" value="TONB-DEPENDENT OUTER MEMBRANE RECEPTOR"/>
    <property type="match status" value="1"/>
</dbReference>
<dbReference type="RefSeq" id="WP_052051370.1">
    <property type="nucleotide sequence ID" value="NZ_JACAOJ010000009.1"/>
</dbReference>
<keyword evidence="12" id="KW-1185">Reference proteome</keyword>
<evidence type="ECO:0000256" key="9">
    <source>
        <dbReference type="SAM" id="SignalP"/>
    </source>
</evidence>
<keyword evidence="2 8" id="KW-0813">Transport</keyword>
<dbReference type="Gene3D" id="2.170.130.10">
    <property type="entry name" value="TonB-dependent receptor, plug domain"/>
    <property type="match status" value="1"/>
</dbReference>
<keyword evidence="11" id="KW-0675">Receptor</keyword>
<dbReference type="Proteomes" id="UP000029448">
    <property type="component" value="Unassembled WGS sequence"/>
</dbReference>
<comment type="subcellular location">
    <subcellularLocation>
        <location evidence="1 8">Cell outer membrane</location>
        <topology evidence="1 8">Multi-pass membrane protein</topology>
    </subcellularLocation>
</comment>
<feature type="domain" description="TonB-dependent receptor plug" evidence="10">
    <location>
        <begin position="72"/>
        <end position="176"/>
    </location>
</feature>
<evidence type="ECO:0000256" key="2">
    <source>
        <dbReference type="ARBA" id="ARBA00022448"/>
    </source>
</evidence>
<dbReference type="GO" id="GO:0044718">
    <property type="term" value="P:siderophore transmembrane transport"/>
    <property type="evidence" value="ECO:0007669"/>
    <property type="project" value="TreeGrafter"/>
</dbReference>
<dbReference type="GO" id="GO:0009279">
    <property type="term" value="C:cell outer membrane"/>
    <property type="evidence" value="ECO:0007669"/>
    <property type="project" value="UniProtKB-SubCell"/>
</dbReference>
<evidence type="ECO:0000313" key="11">
    <source>
        <dbReference type="EMBL" id="KGB22767.1"/>
    </source>
</evidence>
<feature type="signal peptide" evidence="9">
    <location>
        <begin position="1"/>
        <end position="23"/>
    </location>
</feature>
<keyword evidence="5 9" id="KW-0732">Signal</keyword>
<name>A0A094YN65_9PROT</name>
<evidence type="ECO:0000256" key="5">
    <source>
        <dbReference type="ARBA" id="ARBA00022729"/>
    </source>
</evidence>
<dbReference type="EMBL" id="JOKM01000072">
    <property type="protein sequence ID" value="KGB22767.1"/>
    <property type="molecule type" value="Genomic_DNA"/>
</dbReference>
<dbReference type="InterPro" id="IPR037066">
    <property type="entry name" value="Plug_dom_sf"/>
</dbReference>
<dbReference type="PANTHER" id="PTHR30069:SF29">
    <property type="entry name" value="HEMOGLOBIN AND HEMOGLOBIN-HAPTOGLOBIN-BINDING PROTEIN 1-RELATED"/>
    <property type="match status" value="1"/>
</dbReference>
<dbReference type="STRING" id="104102.AtDm6_2002"/>
<reference evidence="11 12" key="1">
    <citation type="submission" date="2014-06" db="EMBL/GenBank/DDBJ databases">
        <title>Functional and comparative genomic analyses of the Drosophila gut microbiota identify candidate symbiosis factors.</title>
        <authorList>
            <person name="Newell P.D."/>
            <person name="Chaston J.M."/>
            <person name="Douglas A.E."/>
        </authorList>
    </citation>
    <scope>NUCLEOTIDE SEQUENCE [LARGE SCALE GENOMIC DNA]</scope>
    <source>
        <strain evidence="11 12">DmCS_006</strain>
    </source>
</reference>
<dbReference type="PROSITE" id="PS52016">
    <property type="entry name" value="TONB_DEPENDENT_REC_3"/>
    <property type="match status" value="1"/>
</dbReference>
<protein>
    <submittedName>
        <fullName evidence="11">Outer membrane vitamin B12 receptor BtuB</fullName>
    </submittedName>
</protein>
<comment type="caution">
    <text evidence="11">The sequence shown here is derived from an EMBL/GenBank/DDBJ whole genome shotgun (WGS) entry which is preliminary data.</text>
</comment>